<dbReference type="InterPro" id="IPR002052">
    <property type="entry name" value="DNA_methylase_N6_adenine_CS"/>
</dbReference>
<evidence type="ECO:0000313" key="8">
    <source>
        <dbReference type="Proteomes" id="UP000002586"/>
    </source>
</evidence>
<evidence type="ECO:0000256" key="2">
    <source>
        <dbReference type="ARBA" id="ARBA00022552"/>
    </source>
</evidence>
<dbReference type="InterPro" id="IPR007848">
    <property type="entry name" value="Small_mtfrase_dom"/>
</dbReference>
<reference evidence="8" key="1">
    <citation type="journal article" date="2009" name="Appl. Environ. Microbiol.">
        <title>Complete genome sequence of the chemolithoautotrophic marine magnetotactic coccus strain MC-1.</title>
        <authorList>
            <person name="Schubbe S."/>
            <person name="Williams T.J."/>
            <person name="Xie G."/>
            <person name="Kiss H.E."/>
            <person name="Brettin T.S."/>
            <person name="Martinez D."/>
            <person name="Ross C.A."/>
            <person name="Schuler D."/>
            <person name="Cox B.L."/>
            <person name="Nealson K.H."/>
            <person name="Bazylinski D.A."/>
        </authorList>
    </citation>
    <scope>NUCLEOTIDE SEQUENCE [LARGE SCALE GENOMIC DNA]</scope>
    <source>
        <strain evidence="8">ATCC BAA-1437 / JCM 17883 / MC-1</strain>
    </source>
</reference>
<dbReference type="OrthoDB" id="9816072at2"/>
<keyword evidence="8" id="KW-1185">Reference proteome</keyword>
<dbReference type="HOGENOM" id="CLU_049581_1_0_5"/>
<keyword evidence="3 7" id="KW-0489">Methyltransferase</keyword>
<keyword evidence="4 7" id="KW-0808">Transferase</keyword>
<dbReference type="STRING" id="156889.Mmc1_3702"/>
<evidence type="ECO:0000256" key="3">
    <source>
        <dbReference type="ARBA" id="ARBA00022603"/>
    </source>
</evidence>
<dbReference type="RefSeq" id="WP_011715240.1">
    <property type="nucleotide sequence ID" value="NC_008576.1"/>
</dbReference>
<evidence type="ECO:0000256" key="4">
    <source>
        <dbReference type="ARBA" id="ARBA00022679"/>
    </source>
</evidence>
<dbReference type="CDD" id="cd02440">
    <property type="entry name" value="AdoMet_MTases"/>
    <property type="match status" value="1"/>
</dbReference>
<dbReference type="EC" id="2.1.1.171" evidence="7"/>
<dbReference type="InterPro" id="IPR029063">
    <property type="entry name" value="SAM-dependent_MTases_sf"/>
</dbReference>
<dbReference type="GO" id="GO:0052913">
    <property type="term" value="F:16S rRNA (guanine(966)-N(2))-methyltransferase activity"/>
    <property type="evidence" value="ECO:0007669"/>
    <property type="project" value="UniProtKB-EC"/>
</dbReference>
<dbReference type="KEGG" id="mgm:Mmc1_3702"/>
<feature type="domain" description="Methyltransferase small" evidence="6">
    <location>
        <begin position="182"/>
        <end position="351"/>
    </location>
</feature>
<evidence type="ECO:0000256" key="1">
    <source>
        <dbReference type="ARBA" id="ARBA00022490"/>
    </source>
</evidence>
<dbReference type="Gene3D" id="3.40.50.150">
    <property type="entry name" value="Vaccinia Virus protein VP39"/>
    <property type="match status" value="2"/>
</dbReference>
<organism evidence="7 8">
    <name type="scientific">Magnetococcus marinus (strain ATCC BAA-1437 / JCM 17883 / MC-1)</name>
    <dbReference type="NCBI Taxonomy" id="156889"/>
    <lineage>
        <taxon>Bacteria</taxon>
        <taxon>Pseudomonadati</taxon>
        <taxon>Pseudomonadota</taxon>
        <taxon>Magnetococcia</taxon>
        <taxon>Magnetococcales</taxon>
        <taxon>Magnetococcaceae</taxon>
        <taxon>Magnetococcus</taxon>
    </lineage>
</organism>
<dbReference type="EMBL" id="CP000471">
    <property type="protein sequence ID" value="ABK46187.1"/>
    <property type="molecule type" value="Genomic_DNA"/>
</dbReference>
<dbReference type="GO" id="GO:0003676">
    <property type="term" value="F:nucleic acid binding"/>
    <property type="evidence" value="ECO:0007669"/>
    <property type="project" value="InterPro"/>
</dbReference>
<dbReference type="Proteomes" id="UP000002586">
    <property type="component" value="Chromosome"/>
</dbReference>
<dbReference type="eggNOG" id="COG2813">
    <property type="taxonomic scope" value="Bacteria"/>
</dbReference>
<evidence type="ECO:0000313" key="7">
    <source>
        <dbReference type="EMBL" id="ABK46187.1"/>
    </source>
</evidence>
<protein>
    <submittedName>
        <fullName evidence="7">16S rRNA m(2)G 1207 methyltransferase</fullName>
        <ecNumber evidence="7">2.1.1.171</ecNumber>
    </submittedName>
</protein>
<accession>A0LDZ4</accession>
<dbReference type="PROSITE" id="PS00092">
    <property type="entry name" value="N6_MTASE"/>
    <property type="match status" value="1"/>
</dbReference>
<sequence length="356" mass="39859">MHHDARAIQRFFQSLPSVLEVATISHLHLVHWPLNQWPLAHTLAEMGFAGTLTTARISTQVMAQKDGFKRIRCHDHPSGEEPASHILMELPQGKEAAKLAIEEALASLPPEGKLWLFGDKESGIQPLPKYWSNGHTILNKGHLKLVQLNKTSQWQDQPSKKKPILPTRVEGEPFYHYQNGDVTLATLPGLFSWAEPDAASLMLLQALQHQRMYHLLDWGCGCGLIGTTLAKHHPTLQVTLSDDMVRATRCSTESVRLNQLQARCQVILEDGIGPHLRNQGFDTIVTNPPFHRGQSLNREVALEFIGDAVKILERGGALWLVANSFLDYGPILQASFKKVETVLRDSRFIVWKAIKG</sequence>
<name>A0LDZ4_MAGMM</name>
<reference evidence="7 8" key="2">
    <citation type="journal article" date="2012" name="Int. J. Syst. Evol. Microbiol.">
        <title>Magnetococcus marinus gen. nov., sp. nov., a marine, magnetotactic bacterium that represents a novel lineage (Magnetococcaceae fam. nov.; Magnetococcales ord. nov.) at the base of the Alphaproteobacteria.</title>
        <authorList>
            <person name="Bazylinski D.A."/>
            <person name="Williams T.J."/>
            <person name="Lefevre C.T."/>
            <person name="Berg R.J."/>
            <person name="Zhang C.L."/>
            <person name="Bowser S.S."/>
            <person name="Dean A.J."/>
            <person name="Beveridge T.J."/>
        </authorList>
    </citation>
    <scope>NUCLEOTIDE SEQUENCE [LARGE SCALE GENOMIC DNA]</scope>
    <source>
        <strain evidence="8">ATCC BAA-1437 / JCM 17883 / MC-1</strain>
    </source>
</reference>
<dbReference type="AlphaFoldDB" id="A0LDZ4"/>
<gene>
    <name evidence="7" type="ordered locus">Mmc1_3702</name>
</gene>
<keyword evidence="5" id="KW-0949">S-adenosyl-L-methionine</keyword>
<proteinExistence type="predicted"/>
<evidence type="ECO:0000256" key="5">
    <source>
        <dbReference type="ARBA" id="ARBA00022691"/>
    </source>
</evidence>
<dbReference type="PANTHER" id="PTHR47816:SF4">
    <property type="entry name" value="RIBOSOMAL RNA SMALL SUBUNIT METHYLTRANSFERASE C"/>
    <property type="match status" value="1"/>
</dbReference>
<dbReference type="Pfam" id="PF05175">
    <property type="entry name" value="MTS"/>
    <property type="match status" value="1"/>
</dbReference>
<evidence type="ECO:0000259" key="6">
    <source>
        <dbReference type="Pfam" id="PF05175"/>
    </source>
</evidence>
<dbReference type="InterPro" id="IPR046977">
    <property type="entry name" value="RsmC/RlmG"/>
</dbReference>
<dbReference type="PANTHER" id="PTHR47816">
    <property type="entry name" value="RIBOSOMAL RNA SMALL SUBUNIT METHYLTRANSFERASE C"/>
    <property type="match status" value="1"/>
</dbReference>
<dbReference type="SUPFAM" id="SSF53335">
    <property type="entry name" value="S-adenosyl-L-methionine-dependent methyltransferases"/>
    <property type="match status" value="1"/>
</dbReference>
<keyword evidence="2" id="KW-0698">rRNA processing</keyword>
<keyword evidence="1" id="KW-0963">Cytoplasm</keyword>